<dbReference type="EMBL" id="DSMG01000077">
    <property type="protein sequence ID" value="HDX31209.1"/>
    <property type="molecule type" value="Genomic_DNA"/>
</dbReference>
<gene>
    <name evidence="1" type="ORF">ENQ20_06895</name>
</gene>
<accession>A0A7C1JZS7</accession>
<dbReference type="AlphaFoldDB" id="A0A7C1JZS7"/>
<evidence type="ECO:0000313" key="1">
    <source>
        <dbReference type="EMBL" id="HDX31209.1"/>
    </source>
</evidence>
<sequence length="74" mass="8183">MGSINAQKDRMHFMIVKGAALGKARFLEGRRRRLSAACDTMNSIGFLEELSLWASSKALESSGHLKKEATASKW</sequence>
<protein>
    <submittedName>
        <fullName evidence="1">Uncharacterized protein</fullName>
    </submittedName>
</protein>
<proteinExistence type="predicted"/>
<reference evidence="1" key="1">
    <citation type="journal article" date="2020" name="mSystems">
        <title>Genome- and Community-Level Interaction Insights into Carbon Utilization and Element Cycling Functions of Hydrothermarchaeota in Hydrothermal Sediment.</title>
        <authorList>
            <person name="Zhou Z."/>
            <person name="Liu Y."/>
            <person name="Xu W."/>
            <person name="Pan J."/>
            <person name="Luo Z.H."/>
            <person name="Li M."/>
        </authorList>
    </citation>
    <scope>NUCLEOTIDE SEQUENCE [LARGE SCALE GENOMIC DNA]</scope>
    <source>
        <strain evidence="1">SpSt-289</strain>
    </source>
</reference>
<organism evidence="1">
    <name type="scientific">Caldilinea aerophila</name>
    <dbReference type="NCBI Taxonomy" id="133453"/>
    <lineage>
        <taxon>Bacteria</taxon>
        <taxon>Bacillati</taxon>
        <taxon>Chloroflexota</taxon>
        <taxon>Caldilineae</taxon>
        <taxon>Caldilineales</taxon>
        <taxon>Caldilineaceae</taxon>
        <taxon>Caldilinea</taxon>
    </lineage>
</organism>
<comment type="caution">
    <text evidence="1">The sequence shown here is derived from an EMBL/GenBank/DDBJ whole genome shotgun (WGS) entry which is preliminary data.</text>
</comment>
<name>A0A7C1JZS7_9CHLR</name>